<dbReference type="EMBL" id="JANZXA010000006">
    <property type="protein sequence ID" value="MCT2399888.1"/>
    <property type="molecule type" value="Genomic_DNA"/>
</dbReference>
<dbReference type="RefSeq" id="WP_260045995.1">
    <property type="nucleotide sequence ID" value="NZ_JANZXA010000006.1"/>
</dbReference>
<comment type="caution">
    <text evidence="1">The sequence shown here is derived from an EMBL/GenBank/DDBJ whole genome shotgun (WGS) entry which is preliminary data.</text>
</comment>
<sequence>MSVRLNERSNDGVVRIAEALSGWSKLPAVAYHTLNDGNVLLNGIDAFDSAEVELVAGDIAEHALALISARFDALKAGRLDTNTSADEKFFQRSAALGTYALEDSPLITAFMRDDINPSVALTDNEDD</sequence>
<evidence type="ECO:0000313" key="2">
    <source>
        <dbReference type="Proteomes" id="UP001165583"/>
    </source>
</evidence>
<evidence type="ECO:0000313" key="1">
    <source>
        <dbReference type="EMBL" id="MCT2399888.1"/>
    </source>
</evidence>
<gene>
    <name evidence="1" type="ORF">NZK81_10025</name>
</gene>
<keyword evidence="2" id="KW-1185">Reference proteome</keyword>
<name>A0ABT2I4Z6_9SPHN</name>
<proteinExistence type="predicted"/>
<reference evidence="1" key="1">
    <citation type="submission" date="2022-09" db="EMBL/GenBank/DDBJ databases">
        <title>Novosphingobium sp. Nov., a polycyclic aromatic hydrocarbon-degrading bacterium isolated form mangrove sediments in HongKong.</title>
        <authorList>
            <person name="Hu Z."/>
        </authorList>
    </citation>
    <scope>NUCLEOTIDE SEQUENCE</scope>
    <source>
        <strain evidence="1">HK4-1</strain>
    </source>
</reference>
<accession>A0ABT2I4Z6</accession>
<dbReference type="Proteomes" id="UP001165583">
    <property type="component" value="Unassembled WGS sequence"/>
</dbReference>
<protein>
    <submittedName>
        <fullName evidence="1">Uncharacterized protein</fullName>
    </submittedName>
</protein>
<organism evidence="1 2">
    <name type="scientific">Novosphingobium mangrovi</name>
    <name type="common">ex Huang et al. 2023</name>
    <dbReference type="NCBI Taxonomy" id="2976432"/>
    <lineage>
        <taxon>Bacteria</taxon>
        <taxon>Pseudomonadati</taxon>
        <taxon>Pseudomonadota</taxon>
        <taxon>Alphaproteobacteria</taxon>
        <taxon>Sphingomonadales</taxon>
        <taxon>Sphingomonadaceae</taxon>
        <taxon>Novosphingobium</taxon>
    </lineage>
</organism>